<gene>
    <name evidence="2" type="ORF">CCE28_06420</name>
</gene>
<organism evidence="2 3">
    <name type="scientific">Anaeromicrobium sediminis</name>
    <dbReference type="NCBI Taxonomy" id="1478221"/>
    <lineage>
        <taxon>Bacteria</taxon>
        <taxon>Bacillati</taxon>
        <taxon>Bacillota</taxon>
        <taxon>Clostridia</taxon>
        <taxon>Peptostreptococcales</taxon>
        <taxon>Thermotaleaceae</taxon>
        <taxon>Anaeromicrobium</taxon>
    </lineage>
</organism>
<dbReference type="OrthoDB" id="276580at2"/>
<dbReference type="Gene3D" id="3.50.40.10">
    <property type="entry name" value="Phenylalanyl-trna Synthetase, Chain B, domain 3"/>
    <property type="match status" value="1"/>
</dbReference>
<dbReference type="PANTHER" id="PTHR39209">
    <property type="match status" value="1"/>
</dbReference>
<feature type="domain" description="B3/B4 tRNA-binding" evidence="1">
    <location>
        <begin position="61"/>
        <end position="217"/>
    </location>
</feature>
<reference evidence="2 3" key="1">
    <citation type="submission" date="2017-06" db="EMBL/GenBank/DDBJ databases">
        <title>Draft genome sequence of anaerobic fermentative bacterium Anaeromicrobium sediminis DY2726D isolated from West Pacific Ocean sediments.</title>
        <authorList>
            <person name="Zeng X."/>
        </authorList>
    </citation>
    <scope>NUCLEOTIDE SEQUENCE [LARGE SCALE GENOMIC DNA]</scope>
    <source>
        <strain evidence="2 3">DY2726D</strain>
    </source>
</reference>
<name>A0A267MMA4_9FIRM</name>
<dbReference type="GO" id="GO:0004826">
    <property type="term" value="F:phenylalanine-tRNA ligase activity"/>
    <property type="evidence" value="ECO:0007669"/>
    <property type="project" value="InterPro"/>
</dbReference>
<keyword evidence="3" id="KW-1185">Reference proteome</keyword>
<dbReference type="GO" id="GO:0003723">
    <property type="term" value="F:RNA binding"/>
    <property type="evidence" value="ECO:0007669"/>
    <property type="project" value="InterPro"/>
</dbReference>
<proteinExistence type="predicted"/>
<dbReference type="SMART" id="SM00873">
    <property type="entry name" value="B3_4"/>
    <property type="match status" value="1"/>
</dbReference>
<dbReference type="Proteomes" id="UP000216024">
    <property type="component" value="Unassembled WGS sequence"/>
</dbReference>
<dbReference type="InterPro" id="IPR005146">
    <property type="entry name" value="B3/B4_tRNA-bd"/>
</dbReference>
<dbReference type="PANTHER" id="PTHR39209:SF2">
    <property type="entry name" value="CYTOPLASMIC PROTEIN"/>
    <property type="match status" value="1"/>
</dbReference>
<dbReference type="InterPro" id="IPR020825">
    <property type="entry name" value="Phe-tRNA_synthase-like_B3/B4"/>
</dbReference>
<dbReference type="SUPFAM" id="SSF56037">
    <property type="entry name" value="PheT/TilS domain"/>
    <property type="match status" value="1"/>
</dbReference>
<evidence type="ECO:0000259" key="1">
    <source>
        <dbReference type="SMART" id="SM00873"/>
    </source>
</evidence>
<dbReference type="AlphaFoldDB" id="A0A267MMA4"/>
<evidence type="ECO:0000313" key="2">
    <source>
        <dbReference type="EMBL" id="PAB60005.1"/>
    </source>
</evidence>
<dbReference type="Pfam" id="PF03483">
    <property type="entry name" value="B3_4"/>
    <property type="match status" value="1"/>
</dbReference>
<evidence type="ECO:0000313" key="3">
    <source>
        <dbReference type="Proteomes" id="UP000216024"/>
    </source>
</evidence>
<comment type="caution">
    <text evidence="2">The sequence shown here is derived from an EMBL/GenBank/DDBJ whole genome shotgun (WGS) entry which is preliminary data.</text>
</comment>
<dbReference type="RefSeq" id="WP_095132150.1">
    <property type="nucleotide sequence ID" value="NZ_NIBG01000004.1"/>
</dbReference>
<sequence length="234" mass="26472">MKKFIIEEGFWNLFPQAQIGVLVCNHIDNSIKDGFRYESLLREAEKKATHHISSGQFSENKCISIWRDAFKKFPTKKGSRASIENLLKRVSKGNEIGNINPLVDIYNSISLNYALPCGGEDMDKFVGNLRLTHADGDESFIPLGETDNKSPKEGEIVYKDDESVICRCLNWREAERTILTEKTKNAILVIESIDEVREDDLKKAVAELKNLVINNLGGSCSTYIMNKDNKEIVI</sequence>
<protein>
    <recommendedName>
        <fullName evidence="1">B3/B4 tRNA-binding domain-containing protein</fullName>
    </recommendedName>
</protein>
<accession>A0A267MMA4</accession>
<dbReference type="EMBL" id="NIBG01000004">
    <property type="protein sequence ID" value="PAB60005.1"/>
    <property type="molecule type" value="Genomic_DNA"/>
</dbReference>